<evidence type="ECO:0000313" key="6">
    <source>
        <dbReference type="EMBL" id="HGS87342.1"/>
    </source>
</evidence>
<comment type="similarity">
    <text evidence="5">Belongs to the creatininase superfamily.</text>
</comment>
<dbReference type="EMBL" id="DSXR01000074">
    <property type="protein sequence ID" value="HGS87342.1"/>
    <property type="molecule type" value="Genomic_DNA"/>
</dbReference>
<keyword evidence="2" id="KW-0479">Metal-binding</keyword>
<dbReference type="GO" id="GO:0046872">
    <property type="term" value="F:metal ion binding"/>
    <property type="evidence" value="ECO:0007669"/>
    <property type="project" value="UniProtKB-KW"/>
</dbReference>
<dbReference type="Pfam" id="PF02633">
    <property type="entry name" value="Creatininase"/>
    <property type="match status" value="1"/>
</dbReference>
<dbReference type="GO" id="GO:0009231">
    <property type="term" value="P:riboflavin biosynthetic process"/>
    <property type="evidence" value="ECO:0007669"/>
    <property type="project" value="TreeGrafter"/>
</dbReference>
<reference evidence="6" key="1">
    <citation type="journal article" date="2020" name="mSystems">
        <title>Genome- and Community-Level Interaction Insights into Carbon Utilization and Element Cycling Functions of Hydrothermarchaeota in Hydrothermal Sediment.</title>
        <authorList>
            <person name="Zhou Z."/>
            <person name="Liu Y."/>
            <person name="Xu W."/>
            <person name="Pan J."/>
            <person name="Luo Z.H."/>
            <person name="Li M."/>
        </authorList>
    </citation>
    <scope>NUCLEOTIDE SEQUENCE [LARGE SCALE GENOMIC DNA]</scope>
    <source>
        <strain evidence="6">SpSt-556</strain>
    </source>
</reference>
<accession>A0A7C4KZK4</accession>
<comment type="cofactor">
    <cofactor evidence="1">
        <name>Zn(2+)</name>
        <dbReference type="ChEBI" id="CHEBI:29105"/>
    </cofactor>
</comment>
<dbReference type="AlphaFoldDB" id="A0A7C4KZK4"/>
<dbReference type="InterPro" id="IPR003785">
    <property type="entry name" value="Creatininase/forma_Hydrolase"/>
</dbReference>
<keyword evidence="3" id="KW-0378">Hydrolase</keyword>
<dbReference type="PANTHER" id="PTHR35005">
    <property type="entry name" value="3-DEHYDRO-SCYLLO-INOSOSE HYDROLASE"/>
    <property type="match status" value="1"/>
</dbReference>
<dbReference type="GO" id="GO:0016811">
    <property type="term" value="F:hydrolase activity, acting on carbon-nitrogen (but not peptide) bonds, in linear amides"/>
    <property type="evidence" value="ECO:0007669"/>
    <property type="project" value="TreeGrafter"/>
</dbReference>
<keyword evidence="4" id="KW-0862">Zinc</keyword>
<evidence type="ECO:0000256" key="1">
    <source>
        <dbReference type="ARBA" id="ARBA00001947"/>
    </source>
</evidence>
<name>A0A7C4KZK4_9CHLR</name>
<evidence type="ECO:0000256" key="3">
    <source>
        <dbReference type="ARBA" id="ARBA00022801"/>
    </source>
</evidence>
<dbReference type="SUPFAM" id="SSF102215">
    <property type="entry name" value="Creatininase"/>
    <property type="match status" value="1"/>
</dbReference>
<dbReference type="Gene3D" id="3.40.50.10310">
    <property type="entry name" value="Creatininase"/>
    <property type="match status" value="1"/>
</dbReference>
<evidence type="ECO:0000256" key="5">
    <source>
        <dbReference type="ARBA" id="ARBA00024029"/>
    </source>
</evidence>
<dbReference type="InterPro" id="IPR024087">
    <property type="entry name" value="Creatininase-like_sf"/>
</dbReference>
<proteinExistence type="inferred from homology"/>
<evidence type="ECO:0000256" key="4">
    <source>
        <dbReference type="ARBA" id="ARBA00022833"/>
    </source>
</evidence>
<evidence type="ECO:0000256" key="2">
    <source>
        <dbReference type="ARBA" id="ARBA00022723"/>
    </source>
</evidence>
<organism evidence="6">
    <name type="scientific">Bellilinea caldifistulae</name>
    <dbReference type="NCBI Taxonomy" id="360411"/>
    <lineage>
        <taxon>Bacteria</taxon>
        <taxon>Bacillati</taxon>
        <taxon>Chloroflexota</taxon>
        <taxon>Anaerolineae</taxon>
        <taxon>Anaerolineales</taxon>
        <taxon>Anaerolineaceae</taxon>
        <taxon>Bellilinea</taxon>
    </lineage>
</organism>
<protein>
    <submittedName>
        <fullName evidence="6">Creatininase family protein</fullName>
    </submittedName>
</protein>
<comment type="caution">
    <text evidence="6">The sequence shown here is derived from an EMBL/GenBank/DDBJ whole genome shotgun (WGS) entry which is preliminary data.</text>
</comment>
<sequence length="227" mass="25353">MRLEELNWMDVEIYLKQDDRLMLVLGACEQHGYLSLLTDVRIPLALADAASERSGVLVAPPLNFGVSPYFLAYPGTISLRSSTLIQVVEDMVRSVYRQGFRRLLVLNGHGGNDGARNVLVELANELPGLKVGWYAWWKSHSVEAVAEKHALKPAHANWLEAFSFVQVSELPQGSKIPPSYQGLPNAEEMRQLYGDGSFGGEYAARPEIMQELFDAALTDILYLLQFE</sequence>
<gene>
    <name evidence="6" type="ORF">ENT17_06950</name>
</gene>
<dbReference type="PANTHER" id="PTHR35005:SF1">
    <property type="entry name" value="2-AMINO-5-FORMYLAMINO-6-RIBOSYLAMINOPYRIMIDIN-4(3H)-ONE 5'-MONOPHOSPHATE DEFORMYLASE"/>
    <property type="match status" value="1"/>
</dbReference>